<dbReference type="EMBL" id="CP043043">
    <property type="protein sequence ID" value="QEH97278.1"/>
    <property type="molecule type" value="Genomic_DNA"/>
</dbReference>
<reference evidence="3 4" key="1">
    <citation type="submission" date="2019-08" db="EMBL/GenBank/DDBJ databases">
        <title>Gluconobacter frateurii HD924 genome.</title>
        <authorList>
            <person name="Liu Y."/>
            <person name="Zhang P."/>
        </authorList>
    </citation>
    <scope>NUCLEOTIDE SEQUENCE [LARGE SCALE GENOMIC DNA]</scope>
    <source>
        <strain evidence="3 4">HD924</strain>
    </source>
</reference>
<feature type="signal peptide" evidence="2">
    <location>
        <begin position="1"/>
        <end position="22"/>
    </location>
</feature>
<dbReference type="RefSeq" id="WP_148620935.1">
    <property type="nucleotide sequence ID" value="NZ_CP043043.1"/>
</dbReference>
<evidence type="ECO:0000313" key="3">
    <source>
        <dbReference type="EMBL" id="QEH97278.1"/>
    </source>
</evidence>
<organism evidence="3 4">
    <name type="scientific">Gluconobacter thailandicus</name>
    <dbReference type="NCBI Taxonomy" id="257438"/>
    <lineage>
        <taxon>Bacteria</taxon>
        <taxon>Pseudomonadati</taxon>
        <taxon>Pseudomonadota</taxon>
        <taxon>Alphaproteobacteria</taxon>
        <taxon>Acetobacterales</taxon>
        <taxon>Acetobacteraceae</taxon>
        <taxon>Gluconobacter</taxon>
    </lineage>
</organism>
<dbReference type="KEGG" id="gti:FXF46_14240"/>
<sequence>MLIRYGEFLLAAALLIPAATLAQSTTVFNGQTYTTVTQAAPSYGEDENEHGSDHPQRHRCGPPPGDRRGPPPNGEQMGDRPPPPPMDSSGRPPPLPDGCRPPPPPSGGFEQGGR</sequence>
<evidence type="ECO:0000256" key="1">
    <source>
        <dbReference type="SAM" id="MobiDB-lite"/>
    </source>
</evidence>
<accession>A0AAP9JII2</accession>
<dbReference type="Proteomes" id="UP000323560">
    <property type="component" value="Chromosome"/>
</dbReference>
<proteinExistence type="predicted"/>
<name>A0AAP9JII2_GLUTH</name>
<feature type="chain" id="PRO_5042980385" evidence="2">
    <location>
        <begin position="23"/>
        <end position="114"/>
    </location>
</feature>
<dbReference type="AlphaFoldDB" id="A0AAP9JII2"/>
<feature type="compositionally biased region" description="Pro residues" evidence="1">
    <location>
        <begin position="80"/>
        <end position="106"/>
    </location>
</feature>
<keyword evidence="2" id="KW-0732">Signal</keyword>
<gene>
    <name evidence="3" type="ORF">FXF46_14240</name>
</gene>
<evidence type="ECO:0000256" key="2">
    <source>
        <dbReference type="SAM" id="SignalP"/>
    </source>
</evidence>
<evidence type="ECO:0000313" key="4">
    <source>
        <dbReference type="Proteomes" id="UP000323560"/>
    </source>
</evidence>
<feature type="region of interest" description="Disordered" evidence="1">
    <location>
        <begin position="38"/>
        <end position="114"/>
    </location>
</feature>
<protein>
    <submittedName>
        <fullName evidence="3">Uncharacterized protein</fullName>
    </submittedName>
</protein>